<evidence type="ECO:0000256" key="1">
    <source>
        <dbReference type="ARBA" id="ARBA00001946"/>
    </source>
</evidence>
<proteinExistence type="predicted"/>
<dbReference type="NCBIfam" id="TIGR00254">
    <property type="entry name" value="GGDEF"/>
    <property type="match status" value="1"/>
</dbReference>
<evidence type="ECO:0000256" key="2">
    <source>
        <dbReference type="ARBA" id="ARBA00004665"/>
    </source>
</evidence>
<dbReference type="InterPro" id="IPR043128">
    <property type="entry name" value="Rev_trsase/Diguanyl_cyclase"/>
</dbReference>
<comment type="cofactor">
    <cofactor evidence="1">
        <name>Mg(2+)</name>
        <dbReference type="ChEBI" id="CHEBI:18420"/>
    </cofactor>
</comment>
<dbReference type="InterPro" id="IPR029787">
    <property type="entry name" value="Nucleotide_cyclase"/>
</dbReference>
<organism evidence="7 8">
    <name type="scientific">Escherichia coli</name>
    <dbReference type="NCBI Taxonomy" id="562"/>
    <lineage>
        <taxon>Bacteria</taxon>
        <taxon>Pseudomonadati</taxon>
        <taxon>Pseudomonadota</taxon>
        <taxon>Gammaproteobacteria</taxon>
        <taxon>Enterobacterales</taxon>
        <taxon>Enterobacteriaceae</taxon>
        <taxon>Escherichia</taxon>
    </lineage>
</organism>
<evidence type="ECO:0000259" key="6">
    <source>
        <dbReference type="PROSITE" id="PS50887"/>
    </source>
</evidence>
<evidence type="ECO:0000256" key="4">
    <source>
        <dbReference type="ARBA" id="ARBA00023134"/>
    </source>
</evidence>
<dbReference type="InterPro" id="IPR000160">
    <property type="entry name" value="GGDEF_dom"/>
</dbReference>
<dbReference type="AlphaFoldDB" id="A0A8S0FU13"/>
<evidence type="ECO:0000313" key="8">
    <source>
        <dbReference type="Proteomes" id="UP000467488"/>
    </source>
</evidence>
<dbReference type="Gene3D" id="3.30.70.270">
    <property type="match status" value="1"/>
</dbReference>
<dbReference type="Proteomes" id="UP000467488">
    <property type="component" value="Chromosome"/>
</dbReference>
<dbReference type="EMBL" id="AP022360">
    <property type="protein sequence ID" value="BBU83423.1"/>
    <property type="molecule type" value="Genomic_DNA"/>
</dbReference>
<dbReference type="Pfam" id="PF00990">
    <property type="entry name" value="GGDEF"/>
    <property type="match status" value="1"/>
</dbReference>
<dbReference type="GO" id="GO:0005886">
    <property type="term" value="C:plasma membrane"/>
    <property type="evidence" value="ECO:0007669"/>
    <property type="project" value="TreeGrafter"/>
</dbReference>
<sequence>MWVDKVLVSIVDIIQQSIRPDDILARLEGEVFGLLFTELNSAQAKIIAERMRKNVELLTGFSNRYDVPEQMTISIGTVFSTGDTHNISLVMTEADKALREAKSEGGNKVIIHHI</sequence>
<dbReference type="SUPFAM" id="SSF55073">
    <property type="entry name" value="Nucleotide cyclase"/>
    <property type="match status" value="1"/>
</dbReference>
<evidence type="ECO:0000256" key="5">
    <source>
        <dbReference type="ARBA" id="ARBA00034247"/>
    </source>
</evidence>
<feature type="domain" description="GGDEF" evidence="6">
    <location>
        <begin position="1"/>
        <end position="114"/>
    </location>
</feature>
<reference evidence="7 8" key="1">
    <citation type="submission" date="2020-01" db="EMBL/GenBank/DDBJ databases">
        <title>Dynamics of blaIMP-6 dissemination in carbapenem resistant Enterobacteriacea isolated from regional surveillance in Osaka, Japan.</title>
        <authorList>
            <person name="Abe R."/>
            <person name="Akeda Y."/>
            <person name="Sugawara Y."/>
            <person name="Yamamoto N."/>
            <person name="Tomono K."/>
            <person name="Takeuchi D."/>
            <person name="Kawahara R."/>
            <person name="Hamada S."/>
        </authorList>
    </citation>
    <scope>NUCLEOTIDE SEQUENCE [LARGE SCALE GENOMIC DNA]</scope>
    <source>
        <strain evidence="7 8">E300</strain>
    </source>
</reference>
<evidence type="ECO:0000256" key="3">
    <source>
        <dbReference type="ARBA" id="ARBA00012528"/>
    </source>
</evidence>
<dbReference type="CDD" id="cd01949">
    <property type="entry name" value="GGDEF"/>
    <property type="match status" value="1"/>
</dbReference>
<dbReference type="GO" id="GO:0043709">
    <property type="term" value="P:cell adhesion involved in single-species biofilm formation"/>
    <property type="evidence" value="ECO:0007669"/>
    <property type="project" value="TreeGrafter"/>
</dbReference>
<dbReference type="EC" id="2.7.7.65" evidence="3"/>
<dbReference type="InterPro" id="IPR050469">
    <property type="entry name" value="Diguanylate_Cyclase"/>
</dbReference>
<protein>
    <recommendedName>
        <fullName evidence="3">diguanylate cyclase</fullName>
        <ecNumber evidence="3">2.7.7.65</ecNumber>
    </recommendedName>
</protein>
<gene>
    <name evidence="7" type="ORF">EIMP300_48230</name>
</gene>
<comment type="pathway">
    <text evidence="2">Purine metabolism; 3',5'-cyclic di-GMP biosynthesis.</text>
</comment>
<dbReference type="GO" id="GO:1902201">
    <property type="term" value="P:negative regulation of bacterial-type flagellum-dependent cell motility"/>
    <property type="evidence" value="ECO:0007669"/>
    <property type="project" value="TreeGrafter"/>
</dbReference>
<keyword evidence="4" id="KW-0342">GTP-binding</keyword>
<evidence type="ECO:0000313" key="7">
    <source>
        <dbReference type="EMBL" id="BBU83423.1"/>
    </source>
</evidence>
<dbReference type="GO" id="GO:0005525">
    <property type="term" value="F:GTP binding"/>
    <property type="evidence" value="ECO:0007669"/>
    <property type="project" value="UniProtKB-KW"/>
</dbReference>
<keyword evidence="4" id="KW-0547">Nucleotide-binding</keyword>
<dbReference type="PANTHER" id="PTHR45138">
    <property type="entry name" value="REGULATORY COMPONENTS OF SENSORY TRANSDUCTION SYSTEM"/>
    <property type="match status" value="1"/>
</dbReference>
<accession>A0A8S0FU13</accession>
<comment type="catalytic activity">
    <reaction evidence="5">
        <text>2 GTP = 3',3'-c-di-GMP + 2 diphosphate</text>
        <dbReference type="Rhea" id="RHEA:24898"/>
        <dbReference type="ChEBI" id="CHEBI:33019"/>
        <dbReference type="ChEBI" id="CHEBI:37565"/>
        <dbReference type="ChEBI" id="CHEBI:58805"/>
        <dbReference type="EC" id="2.7.7.65"/>
    </reaction>
</comment>
<name>A0A8S0FU13_ECOLX</name>
<dbReference type="SMART" id="SM00267">
    <property type="entry name" value="GGDEF"/>
    <property type="match status" value="1"/>
</dbReference>
<dbReference type="GO" id="GO:0052621">
    <property type="term" value="F:diguanylate cyclase activity"/>
    <property type="evidence" value="ECO:0007669"/>
    <property type="project" value="UniProtKB-EC"/>
</dbReference>
<dbReference type="PANTHER" id="PTHR45138:SF9">
    <property type="entry name" value="DIGUANYLATE CYCLASE DGCM-RELATED"/>
    <property type="match status" value="1"/>
</dbReference>
<dbReference type="PROSITE" id="PS50887">
    <property type="entry name" value="GGDEF"/>
    <property type="match status" value="1"/>
</dbReference>